<dbReference type="GO" id="GO:0051015">
    <property type="term" value="F:actin filament binding"/>
    <property type="evidence" value="ECO:0007669"/>
    <property type="project" value="TreeGrafter"/>
</dbReference>
<dbReference type="PANTHER" id="PTHR10672">
    <property type="entry name" value="ADDUCIN"/>
    <property type="match status" value="1"/>
</dbReference>
<dbReference type="NCBIfam" id="NF004855">
    <property type="entry name" value="PRK06208.1"/>
    <property type="match status" value="1"/>
</dbReference>
<sequence>MAISGEGERATSSVDGDQQPVEFFSTIFIPRISSRHAMIIPSPKLPTQGSFENDHELFATEVSPTTQPGQKFLLIQTNNMASTTSTTTPSQTQASGEKKDTFFEDVHFLGDKDGHIVIRSPPIFTDKLDERKYQKQHLAAAFRVFAKQGFDEGVAGHISLRDPINPDHFWINPLSKHFSQIRVSDLVLVNESGTVLPSGSQQPINGPAFAIHSEIHKARPDLNAACHAHSVHGKAFSCFGRPLEMLYQDALRFYNDLAVYPRYGGTVLTREEGARIAQALGPTCRSVILQNHGMITCGRTVDEAAFLFVALDRCCHAQIMANAAAACPGWEKRFIGREEAELTHRKSGNSSKMWLAFQPYYDQVVEEDPGVLE</sequence>
<proteinExistence type="predicted"/>
<dbReference type="PANTHER" id="PTHR10672:SF39">
    <property type="entry name" value="CLASS II ALDOLASE_ADDUCIN N-TERMINAL DOMAIN-CONTAINING PROTEIN"/>
    <property type="match status" value="1"/>
</dbReference>
<evidence type="ECO:0000313" key="2">
    <source>
        <dbReference type="EMBL" id="KAF9890868.1"/>
    </source>
</evidence>
<reference evidence="2" key="1">
    <citation type="journal article" date="2019" name="Beilstein J. Org. Chem.">
        <title>Nanangenines: drimane sesquiterpenoids as the dominant metabolite cohort of a novel Australian fungus, Aspergillus nanangensis.</title>
        <authorList>
            <person name="Lacey H.J."/>
            <person name="Gilchrist C.L.M."/>
            <person name="Crombie A."/>
            <person name="Kalaitzis J.A."/>
            <person name="Vuong D."/>
            <person name="Rutledge P.J."/>
            <person name="Turner P."/>
            <person name="Pitt J.I."/>
            <person name="Lacey E."/>
            <person name="Chooi Y.H."/>
            <person name="Piggott A.M."/>
        </authorList>
    </citation>
    <scope>NUCLEOTIDE SEQUENCE</scope>
    <source>
        <strain evidence="2">MST-FP2251</strain>
    </source>
</reference>
<accession>A0AAD4CSA7</accession>
<evidence type="ECO:0000259" key="1">
    <source>
        <dbReference type="SMART" id="SM01007"/>
    </source>
</evidence>
<dbReference type="GO" id="GO:0005856">
    <property type="term" value="C:cytoskeleton"/>
    <property type="evidence" value="ECO:0007669"/>
    <property type="project" value="TreeGrafter"/>
</dbReference>
<dbReference type="SMART" id="SM01007">
    <property type="entry name" value="Aldolase_II"/>
    <property type="match status" value="1"/>
</dbReference>
<dbReference type="InterPro" id="IPR001303">
    <property type="entry name" value="Aldolase_II/adducin_N"/>
</dbReference>
<feature type="domain" description="Class II aldolase/adducin N-terminal" evidence="1">
    <location>
        <begin position="136"/>
        <end position="319"/>
    </location>
</feature>
<name>A0AAD4CSA7_ASPNN</name>
<dbReference type="Pfam" id="PF00596">
    <property type="entry name" value="Aldolase_II"/>
    <property type="match status" value="1"/>
</dbReference>
<keyword evidence="3" id="KW-1185">Reference proteome</keyword>
<dbReference type="SUPFAM" id="SSF53639">
    <property type="entry name" value="AraD/HMP-PK domain-like"/>
    <property type="match status" value="1"/>
</dbReference>
<comment type="caution">
    <text evidence="2">The sequence shown here is derived from an EMBL/GenBank/DDBJ whole genome shotgun (WGS) entry which is preliminary data.</text>
</comment>
<dbReference type="Gene3D" id="3.40.225.10">
    <property type="entry name" value="Class II aldolase/adducin N-terminal domain"/>
    <property type="match status" value="1"/>
</dbReference>
<evidence type="ECO:0000313" key="3">
    <source>
        <dbReference type="Proteomes" id="UP001194746"/>
    </source>
</evidence>
<reference evidence="2" key="2">
    <citation type="submission" date="2020-02" db="EMBL/GenBank/DDBJ databases">
        <authorList>
            <person name="Gilchrist C.L.M."/>
            <person name="Chooi Y.-H."/>
        </authorList>
    </citation>
    <scope>NUCLEOTIDE SEQUENCE</scope>
    <source>
        <strain evidence="2">MST-FP2251</strain>
    </source>
</reference>
<dbReference type="InterPro" id="IPR051017">
    <property type="entry name" value="Aldolase-II_Adducin_sf"/>
</dbReference>
<dbReference type="Proteomes" id="UP001194746">
    <property type="component" value="Unassembled WGS sequence"/>
</dbReference>
<dbReference type="AlphaFoldDB" id="A0AAD4CSA7"/>
<protein>
    <recommendedName>
        <fullName evidence="1">Class II aldolase/adducin N-terminal domain-containing protein</fullName>
    </recommendedName>
</protein>
<organism evidence="2 3">
    <name type="scientific">Aspergillus nanangensis</name>
    <dbReference type="NCBI Taxonomy" id="2582783"/>
    <lineage>
        <taxon>Eukaryota</taxon>
        <taxon>Fungi</taxon>
        <taxon>Dikarya</taxon>
        <taxon>Ascomycota</taxon>
        <taxon>Pezizomycotina</taxon>
        <taxon>Eurotiomycetes</taxon>
        <taxon>Eurotiomycetidae</taxon>
        <taxon>Eurotiales</taxon>
        <taxon>Aspergillaceae</taxon>
        <taxon>Aspergillus</taxon>
        <taxon>Aspergillus subgen. Circumdati</taxon>
    </lineage>
</organism>
<dbReference type="InterPro" id="IPR036409">
    <property type="entry name" value="Aldolase_II/adducin_N_sf"/>
</dbReference>
<dbReference type="FunFam" id="3.40.225.10:FF:000009">
    <property type="entry name" value="Class II aldolase/adducin N-terminal"/>
    <property type="match status" value="1"/>
</dbReference>
<dbReference type="EMBL" id="VCAU01000023">
    <property type="protein sequence ID" value="KAF9890868.1"/>
    <property type="molecule type" value="Genomic_DNA"/>
</dbReference>
<gene>
    <name evidence="2" type="ORF">FE257_005444</name>
</gene>